<dbReference type="Proteomes" id="UP001227230">
    <property type="component" value="Chromosome 6"/>
</dbReference>
<protein>
    <submittedName>
        <fullName evidence="1">Uncharacterized protein</fullName>
    </submittedName>
</protein>
<dbReference type="EMBL" id="CP126653">
    <property type="protein sequence ID" value="WJZ88552.1"/>
    <property type="molecule type" value="Genomic_DNA"/>
</dbReference>
<sequence>MADLSIVVWVEGESLERWMGKKDRTQRENSEIMNSGFCHDLLGQTKHPVYLNSGMRSAIVVHGETASTILFDYFSPFGIELVPLLPVQVLRGKCVVLGFEFVLPALKAVIVDILFFPKACF</sequence>
<gene>
    <name evidence="1" type="ORF">VitviT2T_007838</name>
</gene>
<reference evidence="1 2" key="1">
    <citation type="journal article" date="2023" name="Hortic Res">
        <title>The complete reference genome for grapevine (Vitis vinifera L.) genetics and breeding.</title>
        <authorList>
            <person name="Shi X."/>
            <person name="Cao S."/>
            <person name="Wang X."/>
            <person name="Huang S."/>
            <person name="Wang Y."/>
            <person name="Liu Z."/>
            <person name="Liu W."/>
            <person name="Leng X."/>
            <person name="Peng Y."/>
            <person name="Wang N."/>
            <person name="Wang Y."/>
            <person name="Ma Z."/>
            <person name="Xu X."/>
            <person name="Zhang F."/>
            <person name="Xue H."/>
            <person name="Zhong H."/>
            <person name="Wang Y."/>
            <person name="Zhang K."/>
            <person name="Velt A."/>
            <person name="Avia K."/>
            <person name="Holtgrawe D."/>
            <person name="Grimplet J."/>
            <person name="Matus J.T."/>
            <person name="Ware D."/>
            <person name="Wu X."/>
            <person name="Wang H."/>
            <person name="Liu C."/>
            <person name="Fang Y."/>
            <person name="Rustenholz C."/>
            <person name="Cheng Z."/>
            <person name="Xiao H."/>
            <person name="Zhou Y."/>
        </authorList>
    </citation>
    <scope>NUCLEOTIDE SEQUENCE [LARGE SCALE GENOMIC DNA]</scope>
    <source>
        <strain evidence="2">cv. Pinot noir / PN40024</strain>
        <tissue evidence="1">Leaf</tissue>
    </source>
</reference>
<accession>A0ABY9C0Y1</accession>
<organism evidence="1 2">
    <name type="scientific">Vitis vinifera</name>
    <name type="common">Grape</name>
    <dbReference type="NCBI Taxonomy" id="29760"/>
    <lineage>
        <taxon>Eukaryota</taxon>
        <taxon>Viridiplantae</taxon>
        <taxon>Streptophyta</taxon>
        <taxon>Embryophyta</taxon>
        <taxon>Tracheophyta</taxon>
        <taxon>Spermatophyta</taxon>
        <taxon>Magnoliopsida</taxon>
        <taxon>eudicotyledons</taxon>
        <taxon>Gunneridae</taxon>
        <taxon>Pentapetalae</taxon>
        <taxon>rosids</taxon>
        <taxon>Vitales</taxon>
        <taxon>Vitaceae</taxon>
        <taxon>Viteae</taxon>
        <taxon>Vitis</taxon>
    </lineage>
</organism>
<keyword evidence="2" id="KW-1185">Reference proteome</keyword>
<name>A0ABY9C0Y1_VITVI</name>
<proteinExistence type="predicted"/>
<evidence type="ECO:0000313" key="2">
    <source>
        <dbReference type="Proteomes" id="UP001227230"/>
    </source>
</evidence>
<evidence type="ECO:0000313" key="1">
    <source>
        <dbReference type="EMBL" id="WJZ88552.1"/>
    </source>
</evidence>